<evidence type="ECO:0000256" key="6">
    <source>
        <dbReference type="ARBA" id="ARBA00022825"/>
    </source>
</evidence>
<evidence type="ECO:0000259" key="10">
    <source>
        <dbReference type="PROSITE" id="PS50240"/>
    </source>
</evidence>
<dbReference type="GO" id="GO:0005576">
    <property type="term" value="C:extracellular region"/>
    <property type="evidence" value="ECO:0007669"/>
    <property type="project" value="UniProtKB-SubCell"/>
</dbReference>
<feature type="domain" description="Peptidase S1" evidence="10">
    <location>
        <begin position="171"/>
        <end position="424"/>
    </location>
</feature>
<evidence type="ECO:0000256" key="2">
    <source>
        <dbReference type="ARBA" id="ARBA00022525"/>
    </source>
</evidence>
<evidence type="ECO:0000256" key="9">
    <source>
        <dbReference type="SAM" id="SignalP"/>
    </source>
</evidence>
<evidence type="ECO:0000313" key="11">
    <source>
        <dbReference type="EMBL" id="CAH1184636.1"/>
    </source>
</evidence>
<evidence type="ECO:0000256" key="8">
    <source>
        <dbReference type="ARBA" id="ARBA00023157"/>
    </source>
</evidence>
<evidence type="ECO:0000256" key="3">
    <source>
        <dbReference type="ARBA" id="ARBA00022670"/>
    </source>
</evidence>
<evidence type="ECO:0000256" key="7">
    <source>
        <dbReference type="ARBA" id="ARBA00023145"/>
    </source>
</evidence>
<keyword evidence="2" id="KW-0964">Secreted</keyword>
<dbReference type="EMBL" id="OU900097">
    <property type="protein sequence ID" value="CAH1184636.1"/>
    <property type="molecule type" value="Genomic_DNA"/>
</dbReference>
<dbReference type="PANTHER" id="PTHR24260">
    <property type="match status" value="1"/>
</dbReference>
<evidence type="ECO:0000256" key="5">
    <source>
        <dbReference type="ARBA" id="ARBA00022801"/>
    </source>
</evidence>
<dbReference type="InterPro" id="IPR051333">
    <property type="entry name" value="CLIP_Serine_Protease"/>
</dbReference>
<dbReference type="Pfam" id="PF00089">
    <property type="entry name" value="Trypsin"/>
    <property type="match status" value="1"/>
</dbReference>
<dbReference type="CDD" id="cd00190">
    <property type="entry name" value="Tryp_SPc"/>
    <property type="match status" value="1"/>
</dbReference>
<dbReference type="InterPro" id="IPR001254">
    <property type="entry name" value="Trypsin_dom"/>
</dbReference>
<dbReference type="AlphaFoldDB" id="A0A9P0GXJ0"/>
<dbReference type="Proteomes" id="UP001153712">
    <property type="component" value="Chromosome 4"/>
</dbReference>
<dbReference type="PROSITE" id="PS00134">
    <property type="entry name" value="TRYPSIN_HIS"/>
    <property type="match status" value="1"/>
</dbReference>
<dbReference type="GO" id="GO:0006508">
    <property type="term" value="P:proteolysis"/>
    <property type="evidence" value="ECO:0007669"/>
    <property type="project" value="UniProtKB-KW"/>
</dbReference>
<dbReference type="SUPFAM" id="SSF50494">
    <property type="entry name" value="Trypsin-like serine proteases"/>
    <property type="match status" value="1"/>
</dbReference>
<dbReference type="FunFam" id="2.40.10.10:FF:000146">
    <property type="entry name" value="Serine protease 53"/>
    <property type="match status" value="1"/>
</dbReference>
<keyword evidence="3" id="KW-0645">Protease</keyword>
<accession>A0A9P0GXJ0</accession>
<keyword evidence="12" id="KW-1185">Reference proteome</keyword>
<dbReference type="InterPro" id="IPR009003">
    <property type="entry name" value="Peptidase_S1_PA"/>
</dbReference>
<protein>
    <recommendedName>
        <fullName evidence="10">Peptidase S1 domain-containing protein</fullName>
    </recommendedName>
</protein>
<keyword evidence="5" id="KW-0378">Hydrolase</keyword>
<sequence>MIVAIFVLLTCAFTLTRTDIASPCPKYFVFEPNKSQEDRWYGLITLESKYTINGVTIDLQFDKSIIQLGNYFGPLTSDSDNINFKISNPKKDITPSKPLKVEIYAVYDPYVDIEPPKLVRIKLNGREICPNYHQEEEETIISVVNHGGPTIINQINLPKCGTPTVIPTGLIVRGEETTRGQYPWHAALYRKEGNSRKYICGGTLINDQYVLTAAHCTTAGVIAVNPNDLVVVLGKHALWVDEDGEQTFYPTNVYVHENFTRTTYHHDISLIKLNQPTKYTEYVRPICLWSQSIEITPIVQTPGTAVGWGKDHLGNKMTDLLMSAGMEVVDRLDCILSRPQYYSLLVNKDNFCAGFRNGTSVCNGDSGGGLIFPRAGTRGLDTIWEIRGIVSNSVGTLDRSCDPKHYVIFTDVAQYLDWIKQKTS</sequence>
<reference evidence="11" key="1">
    <citation type="submission" date="2022-01" db="EMBL/GenBank/DDBJ databases">
        <authorList>
            <person name="King R."/>
        </authorList>
    </citation>
    <scope>NUCLEOTIDE SEQUENCE</scope>
</reference>
<dbReference type="PANTHER" id="PTHR24260:SF143">
    <property type="entry name" value="SERINE PROTEASE GD-LIKE PROTEIN"/>
    <property type="match status" value="1"/>
</dbReference>
<dbReference type="PRINTS" id="PR00722">
    <property type="entry name" value="CHYMOTRYPSIN"/>
</dbReference>
<dbReference type="InterPro" id="IPR031986">
    <property type="entry name" value="GD_N"/>
</dbReference>
<dbReference type="InterPro" id="IPR018114">
    <property type="entry name" value="TRYPSIN_HIS"/>
</dbReference>
<gene>
    <name evidence="11" type="ORF">PHYEVI_LOCUS7832</name>
</gene>
<comment type="subcellular location">
    <subcellularLocation>
        <location evidence="1">Secreted</location>
    </subcellularLocation>
</comment>
<keyword evidence="7" id="KW-0865">Zymogen</keyword>
<dbReference type="InterPro" id="IPR043504">
    <property type="entry name" value="Peptidase_S1_PA_chymotrypsin"/>
</dbReference>
<feature type="chain" id="PRO_5040457254" description="Peptidase S1 domain-containing protein" evidence="9">
    <location>
        <begin position="19"/>
        <end position="424"/>
    </location>
</feature>
<dbReference type="PROSITE" id="PS50240">
    <property type="entry name" value="TRYPSIN_DOM"/>
    <property type="match status" value="1"/>
</dbReference>
<organism evidence="11 12">
    <name type="scientific">Phyllotreta striolata</name>
    <name type="common">Striped flea beetle</name>
    <name type="synonym">Crioceris striolata</name>
    <dbReference type="NCBI Taxonomy" id="444603"/>
    <lineage>
        <taxon>Eukaryota</taxon>
        <taxon>Metazoa</taxon>
        <taxon>Ecdysozoa</taxon>
        <taxon>Arthropoda</taxon>
        <taxon>Hexapoda</taxon>
        <taxon>Insecta</taxon>
        <taxon>Pterygota</taxon>
        <taxon>Neoptera</taxon>
        <taxon>Endopterygota</taxon>
        <taxon>Coleoptera</taxon>
        <taxon>Polyphaga</taxon>
        <taxon>Cucujiformia</taxon>
        <taxon>Chrysomeloidea</taxon>
        <taxon>Chrysomelidae</taxon>
        <taxon>Galerucinae</taxon>
        <taxon>Alticini</taxon>
        <taxon>Phyllotreta</taxon>
    </lineage>
</organism>
<feature type="signal peptide" evidence="9">
    <location>
        <begin position="1"/>
        <end position="18"/>
    </location>
</feature>
<dbReference type="SMART" id="SM00020">
    <property type="entry name" value="Tryp_SPc"/>
    <property type="match status" value="1"/>
</dbReference>
<dbReference type="OrthoDB" id="6147874at2759"/>
<name>A0A9P0GXJ0_PHYSR</name>
<evidence type="ECO:0000256" key="4">
    <source>
        <dbReference type="ARBA" id="ARBA00022729"/>
    </source>
</evidence>
<proteinExistence type="predicted"/>
<dbReference type="InterPro" id="IPR001314">
    <property type="entry name" value="Peptidase_S1A"/>
</dbReference>
<keyword evidence="6" id="KW-0720">Serine protease</keyword>
<evidence type="ECO:0000313" key="12">
    <source>
        <dbReference type="Proteomes" id="UP001153712"/>
    </source>
</evidence>
<keyword evidence="4 9" id="KW-0732">Signal</keyword>
<evidence type="ECO:0000256" key="1">
    <source>
        <dbReference type="ARBA" id="ARBA00004613"/>
    </source>
</evidence>
<dbReference type="GO" id="GO:0004252">
    <property type="term" value="F:serine-type endopeptidase activity"/>
    <property type="evidence" value="ECO:0007669"/>
    <property type="project" value="InterPro"/>
</dbReference>
<dbReference type="Pfam" id="PF16030">
    <property type="entry name" value="GD_N"/>
    <property type="match status" value="1"/>
</dbReference>
<dbReference type="Gene3D" id="2.40.10.10">
    <property type="entry name" value="Trypsin-like serine proteases"/>
    <property type="match status" value="1"/>
</dbReference>
<keyword evidence="8" id="KW-1015">Disulfide bond</keyword>